<dbReference type="InterPro" id="IPR000160">
    <property type="entry name" value="GGDEF_dom"/>
</dbReference>
<dbReference type="GO" id="GO:0005886">
    <property type="term" value="C:plasma membrane"/>
    <property type="evidence" value="ECO:0007669"/>
    <property type="project" value="TreeGrafter"/>
</dbReference>
<evidence type="ECO:0000313" key="7">
    <source>
        <dbReference type="Proteomes" id="UP000026714"/>
    </source>
</evidence>
<dbReference type="PANTHER" id="PTHR45138">
    <property type="entry name" value="REGULATORY COMPONENTS OF SENSORY TRANSDUCTION SYSTEM"/>
    <property type="match status" value="1"/>
</dbReference>
<dbReference type="PANTHER" id="PTHR45138:SF9">
    <property type="entry name" value="DIGUANYLATE CYCLASE DGCM-RELATED"/>
    <property type="match status" value="1"/>
</dbReference>
<dbReference type="FunFam" id="3.30.70.270:FF:000001">
    <property type="entry name" value="Diguanylate cyclase domain protein"/>
    <property type="match status" value="1"/>
</dbReference>
<evidence type="ECO:0000256" key="3">
    <source>
        <dbReference type="SAM" id="Coils"/>
    </source>
</evidence>
<dbReference type="SUPFAM" id="SSF55073">
    <property type="entry name" value="Nucleotide cyclase"/>
    <property type="match status" value="1"/>
</dbReference>
<dbReference type="Pfam" id="PF05230">
    <property type="entry name" value="MASE2"/>
    <property type="match status" value="1"/>
</dbReference>
<keyword evidence="7" id="KW-1185">Reference proteome</keyword>
<feature type="coiled-coil region" evidence="3">
    <location>
        <begin position="184"/>
        <end position="211"/>
    </location>
</feature>
<feature type="transmembrane region" description="Helical" evidence="4">
    <location>
        <begin position="53"/>
        <end position="71"/>
    </location>
</feature>
<sequence>MSLQISETVQPGVPTGRVHWLVAMNRRNRSMAFVLLWPAMAAQMRGLEAVGPLAWTLLTLHLLLLPQLMYWRACRSAQPRETEVGHMLLDALCFGLWSGWLGHPLWITAATSVCITANLMAFRGPRGALQALGLYLAGAVLMTFGLGITPVLETDRIAALLSLLTLEVYLLGFAYGAYQRSMLLHRTRGELQQRLDQIAALQERLTEQARRDPLTGLHNRHFLTERVHELTHNGSGAGMSIGVMLVDIDHFKQVNDRHGHQAGDRVLQAVARLLVLAHEEGAEVVCRYGGEEFLLLLPDRGAARMRALAERLRGGVEALRIETGRDASDSSDAQIAVTLSIGWACGHGEPIERLIDRADRALYRAKQAGRNRVESALG</sequence>
<dbReference type="STRING" id="34103.SAMN05421778_12139"/>
<dbReference type="EC" id="2.7.7.65" evidence="1"/>
<dbReference type="InterPro" id="IPR007894">
    <property type="entry name" value="MASE2"/>
</dbReference>
<feature type="transmembrane region" description="Helical" evidence="4">
    <location>
        <begin position="106"/>
        <end position="122"/>
    </location>
</feature>
<dbReference type="eggNOG" id="COG3706">
    <property type="taxonomic scope" value="Bacteria"/>
</dbReference>
<feature type="transmembrane region" description="Helical" evidence="4">
    <location>
        <begin position="134"/>
        <end position="152"/>
    </location>
</feature>
<comment type="caution">
    <text evidence="6">The sequence shown here is derived from an EMBL/GenBank/DDBJ whole genome shotgun (WGS) entry which is preliminary data.</text>
</comment>
<dbReference type="Proteomes" id="UP000026714">
    <property type="component" value="Unassembled WGS sequence"/>
</dbReference>
<feature type="transmembrane region" description="Helical" evidence="4">
    <location>
        <begin position="158"/>
        <end position="178"/>
    </location>
</feature>
<dbReference type="GO" id="GO:0052621">
    <property type="term" value="F:diguanylate cyclase activity"/>
    <property type="evidence" value="ECO:0007669"/>
    <property type="project" value="UniProtKB-EC"/>
</dbReference>
<evidence type="ECO:0000256" key="1">
    <source>
        <dbReference type="ARBA" id="ARBA00012528"/>
    </source>
</evidence>
<dbReference type="NCBIfam" id="TIGR00254">
    <property type="entry name" value="GGDEF"/>
    <property type="match status" value="1"/>
</dbReference>
<keyword evidence="4" id="KW-1133">Transmembrane helix</keyword>
<keyword evidence="3" id="KW-0175">Coiled coil</keyword>
<dbReference type="Pfam" id="PF00990">
    <property type="entry name" value="GGDEF"/>
    <property type="match status" value="1"/>
</dbReference>
<dbReference type="PROSITE" id="PS50887">
    <property type="entry name" value="GGDEF"/>
    <property type="match status" value="1"/>
</dbReference>
<keyword evidence="4" id="KW-0812">Transmembrane</keyword>
<name>A0A059KS19_9BURK</name>
<dbReference type="AlphaFoldDB" id="A0A059KS19"/>
<proteinExistence type="predicted"/>
<feature type="domain" description="GGDEF" evidence="5">
    <location>
        <begin position="239"/>
        <end position="378"/>
    </location>
</feature>
<reference evidence="6 7" key="1">
    <citation type="journal article" date="2014" name="FEMS Microbiol. Ecol.">
        <title>Sphaerotilus natans encrusted with nanoball-shaped Fe(III) oxide minerals formed by nitrate-reducing mixotrophic Fe(II) oxidation.</title>
        <authorList>
            <person name="Park S."/>
            <person name="Kim D.H."/>
            <person name="Lee J.H."/>
            <person name="Hur H.G."/>
        </authorList>
    </citation>
    <scope>NUCLEOTIDE SEQUENCE [LARGE SCALE GENOMIC DNA]</scope>
    <source>
        <strain evidence="6 7">DSM 6575</strain>
    </source>
</reference>
<dbReference type="EMBL" id="AZRA01000004">
    <property type="protein sequence ID" value="KDB54287.1"/>
    <property type="molecule type" value="Genomic_DNA"/>
</dbReference>
<comment type="catalytic activity">
    <reaction evidence="2">
        <text>2 GTP = 3',3'-c-di-GMP + 2 diphosphate</text>
        <dbReference type="Rhea" id="RHEA:24898"/>
        <dbReference type="ChEBI" id="CHEBI:33019"/>
        <dbReference type="ChEBI" id="CHEBI:37565"/>
        <dbReference type="ChEBI" id="CHEBI:58805"/>
        <dbReference type="EC" id="2.7.7.65"/>
    </reaction>
</comment>
<dbReference type="Gene3D" id="3.30.70.270">
    <property type="match status" value="1"/>
</dbReference>
<accession>A0A059KS19</accession>
<dbReference type="GO" id="GO:0043709">
    <property type="term" value="P:cell adhesion involved in single-species biofilm formation"/>
    <property type="evidence" value="ECO:0007669"/>
    <property type="project" value="TreeGrafter"/>
</dbReference>
<gene>
    <name evidence="6" type="ORF">X805_01330</name>
</gene>
<dbReference type="InterPro" id="IPR050469">
    <property type="entry name" value="Diguanylate_Cyclase"/>
</dbReference>
<evidence type="ECO:0000256" key="2">
    <source>
        <dbReference type="ARBA" id="ARBA00034247"/>
    </source>
</evidence>
<dbReference type="InterPro" id="IPR029787">
    <property type="entry name" value="Nucleotide_cyclase"/>
</dbReference>
<evidence type="ECO:0000259" key="5">
    <source>
        <dbReference type="PROSITE" id="PS50887"/>
    </source>
</evidence>
<keyword evidence="4" id="KW-0472">Membrane</keyword>
<dbReference type="InterPro" id="IPR043128">
    <property type="entry name" value="Rev_trsase/Diguanyl_cyclase"/>
</dbReference>
<dbReference type="CDD" id="cd01949">
    <property type="entry name" value="GGDEF"/>
    <property type="match status" value="1"/>
</dbReference>
<evidence type="ECO:0000313" key="6">
    <source>
        <dbReference type="EMBL" id="KDB54287.1"/>
    </source>
</evidence>
<organism evidence="6 7">
    <name type="scientific">Sphaerotilus natans subsp. natans DSM 6575</name>
    <dbReference type="NCBI Taxonomy" id="1286631"/>
    <lineage>
        <taxon>Bacteria</taxon>
        <taxon>Pseudomonadati</taxon>
        <taxon>Pseudomonadota</taxon>
        <taxon>Betaproteobacteria</taxon>
        <taxon>Burkholderiales</taxon>
        <taxon>Sphaerotilaceae</taxon>
        <taxon>Sphaerotilus</taxon>
    </lineage>
</organism>
<dbReference type="SMART" id="SM00267">
    <property type="entry name" value="GGDEF"/>
    <property type="match status" value="1"/>
</dbReference>
<protein>
    <recommendedName>
        <fullName evidence="1">diguanylate cyclase</fullName>
        <ecNumber evidence="1">2.7.7.65</ecNumber>
    </recommendedName>
</protein>
<evidence type="ECO:0000256" key="4">
    <source>
        <dbReference type="SAM" id="Phobius"/>
    </source>
</evidence>
<dbReference type="GO" id="GO:1902201">
    <property type="term" value="P:negative regulation of bacterial-type flagellum-dependent cell motility"/>
    <property type="evidence" value="ECO:0007669"/>
    <property type="project" value="TreeGrafter"/>
</dbReference>